<dbReference type="InterPro" id="IPR007110">
    <property type="entry name" value="Ig-like_dom"/>
</dbReference>
<accession>A0A5A9N7H5</accession>
<evidence type="ECO:0000259" key="6">
    <source>
        <dbReference type="PROSITE" id="PS50835"/>
    </source>
</evidence>
<keyword evidence="4" id="KW-1133">Transmembrane helix</keyword>
<feature type="signal peptide" evidence="5">
    <location>
        <begin position="1"/>
        <end position="33"/>
    </location>
</feature>
<dbReference type="InterPro" id="IPR003599">
    <property type="entry name" value="Ig_sub"/>
</dbReference>
<dbReference type="EMBL" id="SOYY01000022">
    <property type="protein sequence ID" value="KAA0704929.1"/>
    <property type="molecule type" value="Genomic_DNA"/>
</dbReference>
<dbReference type="InterPro" id="IPR036179">
    <property type="entry name" value="Ig-like_dom_sf"/>
</dbReference>
<evidence type="ECO:0000256" key="4">
    <source>
        <dbReference type="SAM" id="Phobius"/>
    </source>
</evidence>
<evidence type="ECO:0000313" key="7">
    <source>
        <dbReference type="EMBL" id="KAA0704929.1"/>
    </source>
</evidence>
<evidence type="ECO:0000256" key="1">
    <source>
        <dbReference type="ARBA" id="ARBA00004370"/>
    </source>
</evidence>
<evidence type="ECO:0000313" key="8">
    <source>
        <dbReference type="Proteomes" id="UP000324632"/>
    </source>
</evidence>
<feature type="chain" id="PRO_5022766383" description="Ig-like domain-containing protein" evidence="5">
    <location>
        <begin position="34"/>
        <end position="357"/>
    </location>
</feature>
<dbReference type="InterPro" id="IPR013106">
    <property type="entry name" value="Ig_V-set"/>
</dbReference>
<dbReference type="Pfam" id="PF07686">
    <property type="entry name" value="V-set"/>
    <property type="match status" value="1"/>
</dbReference>
<keyword evidence="5" id="KW-0732">Signal</keyword>
<feature type="domain" description="Ig-like" evidence="6">
    <location>
        <begin position="125"/>
        <end position="231"/>
    </location>
</feature>
<comment type="subcellular location">
    <subcellularLocation>
        <location evidence="1">Membrane</location>
    </subcellularLocation>
</comment>
<proteinExistence type="predicted"/>
<dbReference type="GO" id="GO:0004888">
    <property type="term" value="F:transmembrane signaling receptor activity"/>
    <property type="evidence" value="ECO:0007669"/>
    <property type="project" value="TreeGrafter"/>
</dbReference>
<dbReference type="PANTHER" id="PTHR11860:SF87">
    <property type="entry name" value="CMRF35-LIKE MOLECULE 8"/>
    <property type="match status" value="1"/>
</dbReference>
<dbReference type="AlphaFoldDB" id="A0A5A9N7H5"/>
<dbReference type="SUPFAM" id="SSF48726">
    <property type="entry name" value="Immunoglobulin"/>
    <property type="match status" value="2"/>
</dbReference>
<gene>
    <name evidence="7" type="ORF">E1301_Tti000756</name>
</gene>
<keyword evidence="8" id="KW-1185">Reference proteome</keyword>
<feature type="transmembrane region" description="Helical" evidence="4">
    <location>
        <begin position="278"/>
        <end position="301"/>
    </location>
</feature>
<keyword evidence="3 4" id="KW-0472">Membrane</keyword>
<organism evidence="7 8">
    <name type="scientific">Triplophysa tibetana</name>
    <dbReference type="NCBI Taxonomy" id="1572043"/>
    <lineage>
        <taxon>Eukaryota</taxon>
        <taxon>Metazoa</taxon>
        <taxon>Chordata</taxon>
        <taxon>Craniata</taxon>
        <taxon>Vertebrata</taxon>
        <taxon>Euteleostomi</taxon>
        <taxon>Actinopterygii</taxon>
        <taxon>Neopterygii</taxon>
        <taxon>Teleostei</taxon>
        <taxon>Ostariophysi</taxon>
        <taxon>Cypriniformes</taxon>
        <taxon>Nemacheilidae</taxon>
        <taxon>Triplophysa</taxon>
    </lineage>
</organism>
<dbReference type="GO" id="GO:0005886">
    <property type="term" value="C:plasma membrane"/>
    <property type="evidence" value="ECO:0007669"/>
    <property type="project" value="TreeGrafter"/>
</dbReference>
<dbReference type="InterPro" id="IPR050671">
    <property type="entry name" value="CD300_family_receptors"/>
</dbReference>
<dbReference type="SMART" id="SM00409">
    <property type="entry name" value="IG"/>
    <property type="match status" value="2"/>
</dbReference>
<comment type="caution">
    <text evidence="7">The sequence shown here is derived from an EMBL/GenBank/DDBJ whole genome shotgun (WGS) entry which is preliminary data.</text>
</comment>
<evidence type="ECO:0000256" key="5">
    <source>
        <dbReference type="SAM" id="SignalP"/>
    </source>
</evidence>
<evidence type="ECO:0000256" key="3">
    <source>
        <dbReference type="ARBA" id="ARBA00023136"/>
    </source>
</evidence>
<dbReference type="Proteomes" id="UP000324632">
    <property type="component" value="Chromosome 22"/>
</dbReference>
<keyword evidence="2 4" id="KW-0812">Transmembrane</keyword>
<sequence length="357" mass="39779">MQVVNRCWWSHTFAATTMNLHLLIFMLLNISGAQDVRTVSQVSVQEGKSIIIPCWYNQMYVHHVKYFSVGQYFLSSKYVSSDGQKKHKTISLSDNKTLKILTVEMRSVERSQTGTYWCGIKLAGPDVSEAFHLTVTTGISGLYVENQMLMGFEGGSVSIYCHHHAPRKRDEMWCKLGGHCMKGTSGSLDGASVEVKHNSALMTVTMSKLKMENTGWYWCSARKLQMPVHITVSAGREPISTATTELTSKQPTASSTVQFSGTITSVPLKNLSQSEEPAFWPIILGIIFVLIVICSCSAVILCKKKQKPRNSTSRKQLTDAYCEETHFSSSETQPTQTSQAAPGDYELIYSTVSFKEH</sequence>
<protein>
    <recommendedName>
        <fullName evidence="6">Ig-like domain-containing protein</fullName>
    </recommendedName>
</protein>
<dbReference type="InterPro" id="IPR013783">
    <property type="entry name" value="Ig-like_fold"/>
</dbReference>
<dbReference type="Gene3D" id="2.60.40.10">
    <property type="entry name" value="Immunoglobulins"/>
    <property type="match status" value="2"/>
</dbReference>
<reference evidence="7 8" key="1">
    <citation type="journal article" date="2019" name="Mol. Ecol. Resour.">
        <title>Chromosome-level genome assembly of Triplophysa tibetana, a fish adapted to the harsh high-altitude environment of the Tibetan Plateau.</title>
        <authorList>
            <person name="Yang X."/>
            <person name="Liu H."/>
            <person name="Ma Z."/>
            <person name="Zou Y."/>
            <person name="Zou M."/>
            <person name="Mao Y."/>
            <person name="Li X."/>
            <person name="Wang H."/>
            <person name="Chen T."/>
            <person name="Wang W."/>
            <person name="Yang R."/>
        </authorList>
    </citation>
    <scope>NUCLEOTIDE SEQUENCE [LARGE SCALE GENOMIC DNA]</scope>
    <source>
        <strain evidence="7">TTIB1903HZAU</strain>
        <tissue evidence="7">Muscle</tissue>
    </source>
</reference>
<dbReference type="PANTHER" id="PTHR11860">
    <property type="entry name" value="POLYMERIC-IMMUNOGLOBULIN RECEPTOR"/>
    <property type="match status" value="1"/>
</dbReference>
<dbReference type="PROSITE" id="PS50835">
    <property type="entry name" value="IG_LIKE"/>
    <property type="match status" value="1"/>
</dbReference>
<name>A0A5A9N7H5_9TELE</name>
<evidence type="ECO:0000256" key="2">
    <source>
        <dbReference type="ARBA" id="ARBA00022692"/>
    </source>
</evidence>